<sequence>MLSSEDKCRIQQLETMFMPENRSSVLLSRENRLVDYCQLVYLDHHLLIENDLIPIVHGWCLLVRNGGHFYLLFLITEYLLFACYDESIQFPFIYRRLPMKKQGDGI</sequence>
<evidence type="ECO:0000313" key="1">
    <source>
        <dbReference type="EMBL" id="KAJ4959173.1"/>
    </source>
</evidence>
<accession>A0A9Q0H3Y6</accession>
<protein>
    <submittedName>
        <fullName evidence="1">Uncharacterized protein</fullName>
    </submittedName>
</protein>
<organism evidence="1 2">
    <name type="scientific">Protea cynaroides</name>
    <dbReference type="NCBI Taxonomy" id="273540"/>
    <lineage>
        <taxon>Eukaryota</taxon>
        <taxon>Viridiplantae</taxon>
        <taxon>Streptophyta</taxon>
        <taxon>Embryophyta</taxon>
        <taxon>Tracheophyta</taxon>
        <taxon>Spermatophyta</taxon>
        <taxon>Magnoliopsida</taxon>
        <taxon>Proteales</taxon>
        <taxon>Proteaceae</taxon>
        <taxon>Protea</taxon>
    </lineage>
</organism>
<evidence type="ECO:0000313" key="2">
    <source>
        <dbReference type="Proteomes" id="UP001141806"/>
    </source>
</evidence>
<dbReference type="AlphaFoldDB" id="A0A9Q0H3Y6"/>
<keyword evidence="2" id="KW-1185">Reference proteome</keyword>
<dbReference type="EMBL" id="JAMYWD010000010">
    <property type="protein sequence ID" value="KAJ4959173.1"/>
    <property type="molecule type" value="Genomic_DNA"/>
</dbReference>
<reference evidence="1" key="1">
    <citation type="journal article" date="2023" name="Plant J.">
        <title>The genome of the king protea, Protea cynaroides.</title>
        <authorList>
            <person name="Chang J."/>
            <person name="Duong T.A."/>
            <person name="Schoeman C."/>
            <person name="Ma X."/>
            <person name="Roodt D."/>
            <person name="Barker N."/>
            <person name="Li Z."/>
            <person name="Van de Peer Y."/>
            <person name="Mizrachi E."/>
        </authorList>
    </citation>
    <scope>NUCLEOTIDE SEQUENCE</scope>
    <source>
        <tissue evidence="1">Young leaves</tissue>
    </source>
</reference>
<name>A0A9Q0H3Y6_9MAGN</name>
<dbReference type="Proteomes" id="UP001141806">
    <property type="component" value="Unassembled WGS sequence"/>
</dbReference>
<proteinExistence type="predicted"/>
<gene>
    <name evidence="1" type="ORF">NE237_026284</name>
</gene>
<comment type="caution">
    <text evidence="1">The sequence shown here is derived from an EMBL/GenBank/DDBJ whole genome shotgun (WGS) entry which is preliminary data.</text>
</comment>